<dbReference type="RefSeq" id="WP_407032657.1">
    <property type="nucleotide sequence ID" value="NZ_JAQGEF010000027.1"/>
</dbReference>
<accession>A0ABT4UNA9</accession>
<organism evidence="1 2">
    <name type="scientific">Polluticaenibacter yanchengensis</name>
    <dbReference type="NCBI Taxonomy" id="3014562"/>
    <lineage>
        <taxon>Bacteria</taxon>
        <taxon>Pseudomonadati</taxon>
        <taxon>Bacteroidota</taxon>
        <taxon>Chitinophagia</taxon>
        <taxon>Chitinophagales</taxon>
        <taxon>Chitinophagaceae</taxon>
        <taxon>Polluticaenibacter</taxon>
    </lineage>
</organism>
<comment type="caution">
    <text evidence="1">The sequence shown here is derived from an EMBL/GenBank/DDBJ whole genome shotgun (WGS) entry which is preliminary data.</text>
</comment>
<keyword evidence="2" id="KW-1185">Reference proteome</keyword>
<dbReference type="EMBL" id="JAQGEF010000027">
    <property type="protein sequence ID" value="MDA3616327.1"/>
    <property type="molecule type" value="Genomic_DNA"/>
</dbReference>
<evidence type="ECO:0000313" key="2">
    <source>
        <dbReference type="Proteomes" id="UP001210231"/>
    </source>
</evidence>
<sequence>MSSNFLHLAAETRLDRNQLLNLCMLYLEVFSEKQEDFFVETDNGYAHLFFITKEEMIISHTGDESIVAEIMKFSSDDTFISLLYNGTFGRDFLDNLIESLYRNFGSLKVIVMDDFSDNIYSLVSFYHQWKEKDFFWLL</sequence>
<dbReference type="Proteomes" id="UP001210231">
    <property type="component" value="Unassembled WGS sequence"/>
</dbReference>
<protein>
    <submittedName>
        <fullName evidence="1">Uncharacterized protein</fullName>
    </submittedName>
</protein>
<evidence type="ECO:0000313" key="1">
    <source>
        <dbReference type="EMBL" id="MDA3616327.1"/>
    </source>
</evidence>
<reference evidence="1 2" key="1">
    <citation type="submission" date="2022-12" db="EMBL/GenBank/DDBJ databases">
        <title>Chitinophagaceae gen. sp. nov., a new member of the family Chitinophagaceae, isolated from soil in a chemical factory.</title>
        <authorList>
            <person name="Ke Z."/>
        </authorList>
    </citation>
    <scope>NUCLEOTIDE SEQUENCE [LARGE SCALE GENOMIC DNA]</scope>
    <source>
        <strain evidence="1 2">LY-5</strain>
    </source>
</reference>
<name>A0ABT4UNA9_9BACT</name>
<gene>
    <name evidence="1" type="ORF">O3P16_16035</name>
</gene>
<proteinExistence type="predicted"/>